<accession>A0A5C8PVW4</accession>
<gene>
    <name evidence="1" type="ORF">FHP25_00365</name>
</gene>
<dbReference type="EMBL" id="VDUZ01000001">
    <property type="protein sequence ID" value="TXL82191.1"/>
    <property type="molecule type" value="Genomic_DNA"/>
</dbReference>
<dbReference type="AlphaFoldDB" id="A0A5C8PVW4"/>
<name>A0A5C8PVW4_9HYPH</name>
<dbReference type="GO" id="GO:0006635">
    <property type="term" value="P:fatty acid beta-oxidation"/>
    <property type="evidence" value="ECO:0007669"/>
    <property type="project" value="TreeGrafter"/>
</dbReference>
<dbReference type="GO" id="GO:0016853">
    <property type="term" value="F:isomerase activity"/>
    <property type="evidence" value="ECO:0007669"/>
    <property type="project" value="UniProtKB-KW"/>
</dbReference>
<dbReference type="Gene3D" id="1.20.58.1300">
    <property type="match status" value="1"/>
</dbReference>
<dbReference type="Pfam" id="PF00378">
    <property type="entry name" value="ECH_1"/>
    <property type="match status" value="1"/>
</dbReference>
<evidence type="ECO:0000313" key="1">
    <source>
        <dbReference type="EMBL" id="TXL82191.1"/>
    </source>
</evidence>
<dbReference type="PANTHER" id="PTHR11941">
    <property type="entry name" value="ENOYL-COA HYDRATASE-RELATED"/>
    <property type="match status" value="1"/>
</dbReference>
<dbReference type="CDD" id="cd06558">
    <property type="entry name" value="crotonase-like"/>
    <property type="match status" value="1"/>
</dbReference>
<reference evidence="1 2" key="1">
    <citation type="submission" date="2019-06" db="EMBL/GenBank/DDBJ databases">
        <title>New taxonomy in bacterial strain CC-CFT640, isolated from vineyard.</title>
        <authorList>
            <person name="Lin S.-Y."/>
            <person name="Tsai C.-F."/>
            <person name="Young C.-C."/>
        </authorList>
    </citation>
    <scope>NUCLEOTIDE SEQUENCE [LARGE SCALE GENOMIC DNA]</scope>
    <source>
        <strain evidence="1 2">CC-CFT640</strain>
    </source>
</reference>
<organism evidence="1 2">
    <name type="scientific">Vineibacter terrae</name>
    <dbReference type="NCBI Taxonomy" id="2586908"/>
    <lineage>
        <taxon>Bacteria</taxon>
        <taxon>Pseudomonadati</taxon>
        <taxon>Pseudomonadota</taxon>
        <taxon>Alphaproteobacteria</taxon>
        <taxon>Hyphomicrobiales</taxon>
        <taxon>Vineibacter</taxon>
    </lineage>
</organism>
<dbReference type="Proteomes" id="UP000321638">
    <property type="component" value="Unassembled WGS sequence"/>
</dbReference>
<protein>
    <submittedName>
        <fullName evidence="1">Enoyl-CoA hydratase/isomerase family protein</fullName>
    </submittedName>
</protein>
<evidence type="ECO:0000313" key="2">
    <source>
        <dbReference type="Proteomes" id="UP000321638"/>
    </source>
</evidence>
<dbReference type="RefSeq" id="WP_147844893.1">
    <property type="nucleotide sequence ID" value="NZ_VDUZ01000001.1"/>
</dbReference>
<comment type="caution">
    <text evidence="1">The sequence shown here is derived from an EMBL/GenBank/DDBJ whole genome shotgun (WGS) entry which is preliminary data.</text>
</comment>
<keyword evidence="1" id="KW-0413">Isomerase</keyword>
<keyword evidence="2" id="KW-1185">Reference proteome</keyword>
<dbReference type="Gene3D" id="3.90.226.10">
    <property type="entry name" value="2-enoyl-CoA Hydratase, Chain A, domain 1"/>
    <property type="match status" value="1"/>
</dbReference>
<dbReference type="InterPro" id="IPR029045">
    <property type="entry name" value="ClpP/crotonase-like_dom_sf"/>
</dbReference>
<dbReference type="OrthoDB" id="7337390at2"/>
<dbReference type="PANTHER" id="PTHR11941:SF54">
    <property type="entry name" value="ENOYL-COA HYDRATASE, MITOCHONDRIAL"/>
    <property type="match status" value="1"/>
</dbReference>
<dbReference type="InterPro" id="IPR001753">
    <property type="entry name" value="Enoyl-CoA_hydra/iso"/>
</dbReference>
<proteinExistence type="predicted"/>
<dbReference type="SUPFAM" id="SSF52096">
    <property type="entry name" value="ClpP/crotonase"/>
    <property type="match status" value="1"/>
</dbReference>
<sequence length="473" mass="52492">MTVMEADLAQREEDKRALLAAGMDGTRAQAWIAARPAALSSFAADRVSHGRYWELGRDLLASMPRPPSRSEAEQLAAARLLQAGRDTRRRFMAAHALDVYRALTDGMRTFVRVEALVVAAARLVPGLCPTPAEIAVEAEGKQGEKDGIEIDQGIFCHAILARPDTGMHLCHAMLLPRVEARERLAELQAAGRVDLTYAEVERKGKASYVTLKNPRYLNAEDDVTMDPLEIAVDLALLDPETEVCVMRGGLVEHPKYKGRRIFQAGINLTHIYYGKIPYLWYVRRDMGWVNKVLRGHASELISPDEVTGETHEKLWIAQLDTFAIGGGCQALLVMDYNIAGADAYMTLPARKEGIIPGMANLRMWRFVGDRITRQAILYERGLPCDSDEGRLIIDRIVPPDQTDAAVAEVVEGLTSSGVVSARGNRVAIRASQEPLDLFRRYAAVYAREQALCHFSPALIANLERHWNAAQRKM</sequence>